<organism evidence="4 5">
    <name type="scientific">Candidatus Nitrosymbiomonas proteolyticus</name>
    <dbReference type="NCBI Taxonomy" id="2608984"/>
    <lineage>
        <taxon>Bacteria</taxon>
        <taxon>Bacillati</taxon>
        <taxon>Armatimonadota</taxon>
        <taxon>Armatimonadota incertae sedis</taxon>
        <taxon>Candidatus Nitrosymbiomonas</taxon>
    </lineage>
</organism>
<protein>
    <submittedName>
        <fullName evidence="4">ABC type glycerol-3-phosphate transporter, substrate-binding protein</fullName>
    </submittedName>
</protein>
<dbReference type="GO" id="GO:0015768">
    <property type="term" value="P:maltose transport"/>
    <property type="evidence" value="ECO:0007669"/>
    <property type="project" value="TreeGrafter"/>
</dbReference>
<dbReference type="CDD" id="cd14748">
    <property type="entry name" value="PBP2_UgpB"/>
    <property type="match status" value="1"/>
</dbReference>
<evidence type="ECO:0000313" key="4">
    <source>
        <dbReference type="EMBL" id="BBO22945.1"/>
    </source>
</evidence>
<dbReference type="EMBL" id="AP021858">
    <property type="protein sequence ID" value="BBO22945.1"/>
    <property type="molecule type" value="Genomic_DNA"/>
</dbReference>
<comment type="similarity">
    <text evidence="1">Belongs to the bacterial solute-binding protein 1 family.</text>
</comment>
<gene>
    <name evidence="4" type="ORF">NPRO_05400</name>
</gene>
<dbReference type="GO" id="GO:0055052">
    <property type="term" value="C:ATP-binding cassette (ABC) transporter complex, substrate-binding subunit-containing"/>
    <property type="evidence" value="ECO:0007669"/>
    <property type="project" value="TreeGrafter"/>
</dbReference>
<name>A0A809REV3_9BACT</name>
<accession>A0A809REV3</accession>
<evidence type="ECO:0000256" key="3">
    <source>
        <dbReference type="ARBA" id="ARBA00022729"/>
    </source>
</evidence>
<evidence type="ECO:0000256" key="2">
    <source>
        <dbReference type="ARBA" id="ARBA00022448"/>
    </source>
</evidence>
<evidence type="ECO:0000313" key="5">
    <source>
        <dbReference type="Proteomes" id="UP000662873"/>
    </source>
</evidence>
<dbReference type="InterPro" id="IPR006059">
    <property type="entry name" value="SBP"/>
</dbReference>
<dbReference type="PANTHER" id="PTHR30061">
    <property type="entry name" value="MALTOSE-BINDING PERIPLASMIC PROTEIN"/>
    <property type="match status" value="1"/>
</dbReference>
<keyword evidence="2" id="KW-0813">Transport</keyword>
<dbReference type="SUPFAM" id="SSF53850">
    <property type="entry name" value="Periplasmic binding protein-like II"/>
    <property type="match status" value="1"/>
</dbReference>
<dbReference type="Gene3D" id="3.40.190.10">
    <property type="entry name" value="Periplasmic binding protein-like II"/>
    <property type="match status" value="2"/>
</dbReference>
<dbReference type="Proteomes" id="UP000662873">
    <property type="component" value="Chromosome"/>
</dbReference>
<dbReference type="AlphaFoldDB" id="A0A809REV3"/>
<keyword evidence="3" id="KW-0732">Signal</keyword>
<proteinExistence type="inferred from homology"/>
<sequence>MTMRPLVRWLGIAIVVACFWTSERVVRKPERPNRVVVTYWEKWTKFEGEAMRAVVDEFNRSQDRIYVDYLSIAAVSSKTLLAASGGVPPDVAGLYDADVAQFADDNALIPLDDFCREAGIDSSRYIPAYWDICEYGGKVWALPTTPASTALHYNREMLRAAGLDPDRPPTTIEELIDYSDQLLVRDERGRIRKAGFLPQEPGWWNWAWGYMFGGRLWDGKDTITCDSPENVRAFEFVMKFSDLYGATDIQAFRQGFGAFSSPQNAFMSEKVAMVLQGVWMYNFITEVAPDLDWAVAPFPHPQDRPDLSEMTFVGLDVLGIPRGARHPKEAFEFIKFVQSQRGMELLCMGQRKHSPLVEVSEDFYKRHPNPYIRLFADLPRGPNAVAPPQFGIWPQYSQELAAAIEQVFLKQKTPQEALRDVRIRMQPKLDAYLKTLAQRNRDR</sequence>
<dbReference type="GO" id="GO:1901982">
    <property type="term" value="F:maltose binding"/>
    <property type="evidence" value="ECO:0007669"/>
    <property type="project" value="TreeGrafter"/>
</dbReference>
<dbReference type="PANTHER" id="PTHR30061:SF50">
    <property type="entry name" value="MALTOSE_MALTODEXTRIN-BINDING PERIPLASMIC PROTEIN"/>
    <property type="match status" value="1"/>
</dbReference>
<evidence type="ECO:0000256" key="1">
    <source>
        <dbReference type="ARBA" id="ARBA00008520"/>
    </source>
</evidence>
<dbReference type="Pfam" id="PF01547">
    <property type="entry name" value="SBP_bac_1"/>
    <property type="match status" value="1"/>
</dbReference>
<reference evidence="4" key="1">
    <citation type="journal article" name="DNA Res.">
        <title>The physiological potential of anammox bacteria as revealed by their core genome structure.</title>
        <authorList>
            <person name="Okubo T."/>
            <person name="Toyoda A."/>
            <person name="Fukuhara K."/>
            <person name="Uchiyama I."/>
            <person name="Harigaya Y."/>
            <person name="Kuroiwa M."/>
            <person name="Suzuki T."/>
            <person name="Murakami Y."/>
            <person name="Suwa Y."/>
            <person name="Takami H."/>
        </authorList>
    </citation>
    <scope>NUCLEOTIDE SEQUENCE</scope>
    <source>
        <strain evidence="4">317325-2</strain>
    </source>
</reference>
<dbReference type="KEGG" id="npy:NPRO_05400"/>
<dbReference type="GO" id="GO:0042956">
    <property type="term" value="P:maltodextrin transmembrane transport"/>
    <property type="evidence" value="ECO:0007669"/>
    <property type="project" value="TreeGrafter"/>
</dbReference>